<evidence type="ECO:0000313" key="2">
    <source>
        <dbReference type="Proteomes" id="UP000008237"/>
    </source>
</evidence>
<sequence>PLCSPDLTPLDFLLWGYLKSKVYVTKPQDLNDLRGRITREIELIPPFRNAVSAVYNRLAHCQAVEGQQF</sequence>
<name>E2C5Q8_HARSA</name>
<dbReference type="PANTHER" id="PTHR47326:SF1">
    <property type="entry name" value="HTH PSQ-TYPE DOMAIN-CONTAINING PROTEIN"/>
    <property type="match status" value="1"/>
</dbReference>
<dbReference type="GO" id="GO:0003676">
    <property type="term" value="F:nucleic acid binding"/>
    <property type="evidence" value="ECO:0007669"/>
    <property type="project" value="InterPro"/>
</dbReference>
<accession>E2C5Q8</accession>
<evidence type="ECO:0000313" key="1">
    <source>
        <dbReference type="EMBL" id="EFN76728.1"/>
    </source>
</evidence>
<dbReference type="PANTHER" id="PTHR47326">
    <property type="entry name" value="TRANSPOSABLE ELEMENT TC3 TRANSPOSASE-LIKE PROTEIN"/>
    <property type="match status" value="1"/>
</dbReference>
<proteinExistence type="predicted"/>
<organism evidence="2">
    <name type="scientific">Harpegnathos saltator</name>
    <name type="common">Jerdon's jumping ant</name>
    <dbReference type="NCBI Taxonomy" id="610380"/>
    <lineage>
        <taxon>Eukaryota</taxon>
        <taxon>Metazoa</taxon>
        <taxon>Ecdysozoa</taxon>
        <taxon>Arthropoda</taxon>
        <taxon>Hexapoda</taxon>
        <taxon>Insecta</taxon>
        <taxon>Pterygota</taxon>
        <taxon>Neoptera</taxon>
        <taxon>Endopterygota</taxon>
        <taxon>Hymenoptera</taxon>
        <taxon>Apocrita</taxon>
        <taxon>Aculeata</taxon>
        <taxon>Formicoidea</taxon>
        <taxon>Formicidae</taxon>
        <taxon>Ponerinae</taxon>
        <taxon>Ponerini</taxon>
        <taxon>Harpegnathos</taxon>
    </lineage>
</organism>
<dbReference type="InterPro" id="IPR036397">
    <property type="entry name" value="RNaseH_sf"/>
</dbReference>
<dbReference type="EMBL" id="GL452786">
    <property type="protein sequence ID" value="EFN76728.1"/>
    <property type="molecule type" value="Genomic_DNA"/>
</dbReference>
<keyword evidence="2" id="KW-1185">Reference proteome</keyword>
<dbReference type="Gene3D" id="3.30.420.10">
    <property type="entry name" value="Ribonuclease H-like superfamily/Ribonuclease H"/>
    <property type="match status" value="1"/>
</dbReference>
<feature type="non-terminal residue" evidence="1">
    <location>
        <position position="1"/>
    </location>
</feature>
<protein>
    <recommendedName>
        <fullName evidence="3">Histone-lysine N-methyltransferase SETMAR</fullName>
    </recommendedName>
</protein>
<reference evidence="1 2" key="1">
    <citation type="journal article" date="2010" name="Science">
        <title>Genomic comparison of the ants Camponotus floridanus and Harpegnathos saltator.</title>
        <authorList>
            <person name="Bonasio R."/>
            <person name="Zhang G."/>
            <person name="Ye C."/>
            <person name="Mutti N.S."/>
            <person name="Fang X."/>
            <person name="Qin N."/>
            <person name="Donahue G."/>
            <person name="Yang P."/>
            <person name="Li Q."/>
            <person name="Li C."/>
            <person name="Zhang P."/>
            <person name="Huang Z."/>
            <person name="Berger S.L."/>
            <person name="Reinberg D."/>
            <person name="Wang J."/>
            <person name="Liebig J."/>
        </authorList>
    </citation>
    <scope>NUCLEOTIDE SEQUENCE [LARGE SCALE GENOMIC DNA]</scope>
    <source>
        <strain evidence="1 2">R22 G/1</strain>
    </source>
</reference>
<evidence type="ECO:0008006" key="3">
    <source>
        <dbReference type="Google" id="ProtNLM"/>
    </source>
</evidence>
<dbReference type="InParanoid" id="E2C5Q8"/>
<dbReference type="AlphaFoldDB" id="E2C5Q8"/>
<feature type="non-terminal residue" evidence="1">
    <location>
        <position position="69"/>
    </location>
</feature>
<dbReference type="Proteomes" id="UP000008237">
    <property type="component" value="Unassembled WGS sequence"/>
</dbReference>
<gene>
    <name evidence="1" type="ORF">EAI_17569</name>
</gene>